<keyword evidence="8" id="KW-1185">Reference proteome</keyword>
<dbReference type="Proteomes" id="UP000199626">
    <property type="component" value="Unassembled WGS sequence"/>
</dbReference>
<gene>
    <name evidence="7" type="ORF">SAMN02927930_00896</name>
</gene>
<dbReference type="Gene3D" id="1.10.287.470">
    <property type="entry name" value="Helix hairpin bin"/>
    <property type="match status" value="1"/>
</dbReference>
<feature type="coiled-coil region" evidence="2">
    <location>
        <begin position="90"/>
        <end position="170"/>
    </location>
</feature>
<feature type="domain" description="Multidrug resistance protein MdtA-like alpha-helical hairpin" evidence="4">
    <location>
        <begin position="114"/>
        <end position="169"/>
    </location>
</feature>
<dbReference type="SUPFAM" id="SSF111369">
    <property type="entry name" value="HlyD-like secretion proteins"/>
    <property type="match status" value="1"/>
</dbReference>
<keyword evidence="3" id="KW-0472">Membrane</keyword>
<protein>
    <submittedName>
        <fullName evidence="7">HlyD family secretion protein</fullName>
    </submittedName>
</protein>
<dbReference type="EMBL" id="FMXN01000004">
    <property type="protein sequence ID" value="SDB23506.1"/>
    <property type="molecule type" value="Genomic_DNA"/>
</dbReference>
<dbReference type="OrthoDB" id="8958519at2"/>
<dbReference type="STRING" id="1159017.SAMN02927930_00896"/>
<evidence type="ECO:0000256" key="1">
    <source>
        <dbReference type="ARBA" id="ARBA00009477"/>
    </source>
</evidence>
<organism evidence="7 8">
    <name type="scientific">Pseudidiomarina indica</name>
    <dbReference type="NCBI Taxonomy" id="1159017"/>
    <lineage>
        <taxon>Bacteria</taxon>
        <taxon>Pseudomonadati</taxon>
        <taxon>Pseudomonadota</taxon>
        <taxon>Gammaproteobacteria</taxon>
        <taxon>Alteromonadales</taxon>
        <taxon>Idiomarinaceae</taxon>
        <taxon>Pseudidiomarina</taxon>
    </lineage>
</organism>
<evidence type="ECO:0000259" key="6">
    <source>
        <dbReference type="Pfam" id="PF25954"/>
    </source>
</evidence>
<feature type="transmembrane region" description="Helical" evidence="3">
    <location>
        <begin position="9"/>
        <end position="27"/>
    </location>
</feature>
<evidence type="ECO:0000313" key="7">
    <source>
        <dbReference type="EMBL" id="SDB23506.1"/>
    </source>
</evidence>
<dbReference type="PANTHER" id="PTHR30469">
    <property type="entry name" value="MULTIDRUG RESISTANCE PROTEIN MDTA"/>
    <property type="match status" value="1"/>
</dbReference>
<dbReference type="RefSeq" id="WP_092592192.1">
    <property type="nucleotide sequence ID" value="NZ_FMXN01000004.1"/>
</dbReference>
<evidence type="ECO:0000259" key="5">
    <source>
        <dbReference type="Pfam" id="PF25917"/>
    </source>
</evidence>
<dbReference type="FunFam" id="2.40.30.170:FF:000010">
    <property type="entry name" value="Efflux RND transporter periplasmic adaptor subunit"/>
    <property type="match status" value="1"/>
</dbReference>
<dbReference type="InterPro" id="IPR058624">
    <property type="entry name" value="MdtA-like_HH"/>
</dbReference>
<reference evidence="8" key="1">
    <citation type="submission" date="2016-10" db="EMBL/GenBank/DDBJ databases">
        <authorList>
            <person name="Varghese N."/>
            <person name="Submissions S."/>
        </authorList>
    </citation>
    <scope>NUCLEOTIDE SEQUENCE [LARGE SCALE GENOMIC DNA]</scope>
    <source>
        <strain evidence="8">CGMCC 1.10824</strain>
    </source>
</reference>
<feature type="domain" description="CusB-like beta-barrel" evidence="6">
    <location>
        <begin position="238"/>
        <end position="308"/>
    </location>
</feature>
<evidence type="ECO:0000313" key="8">
    <source>
        <dbReference type="Proteomes" id="UP000199626"/>
    </source>
</evidence>
<dbReference type="Gene3D" id="2.40.50.100">
    <property type="match status" value="1"/>
</dbReference>
<dbReference type="InterPro" id="IPR058625">
    <property type="entry name" value="MdtA-like_BSH"/>
</dbReference>
<dbReference type="GO" id="GO:0015562">
    <property type="term" value="F:efflux transmembrane transporter activity"/>
    <property type="evidence" value="ECO:0007669"/>
    <property type="project" value="TreeGrafter"/>
</dbReference>
<dbReference type="NCBIfam" id="TIGR01730">
    <property type="entry name" value="RND_mfp"/>
    <property type="match status" value="1"/>
</dbReference>
<accession>A0A1G6BSF0</accession>
<evidence type="ECO:0000256" key="3">
    <source>
        <dbReference type="SAM" id="Phobius"/>
    </source>
</evidence>
<feature type="domain" description="Multidrug resistance protein MdtA-like barrel-sandwich hybrid" evidence="5">
    <location>
        <begin position="58"/>
        <end position="224"/>
    </location>
</feature>
<sequence>MQRFSRTQIALALTVAIIMIYLMLRWWQGPQVKVQPVVSAPLVQSVVAAGRVTADTRIEISSEVTGVVKHRWVHEGDAVTQGQPLFTLRADDLVAQVRQLEVALVELTNRTRPQARADLAQAQTELAQAQREAKRRAELVEQGVITREHYEQAEQLVRLAALNVERAEVQVTAVAEGGTEQQVLEEQLSAAQALLAKTEIVAPLDGLILTRHVDVGDIAQPGQVLLTLAASGAIEVRTDIDERHLSQLAIGQAATVIADAYPDSPFPATVSYIAPVIDATRGTVEVRLSLPQSVPFLRQDMTVSVTIEVARREQALVIPNEALINSDRVWLVQQGRLQQQEITLGVRGLTHSEVTQGLQLGDQVLVTMPATPTEGQRVRAKVVD</sequence>
<dbReference type="InterPro" id="IPR006143">
    <property type="entry name" value="RND_pump_MFP"/>
</dbReference>
<dbReference type="AlphaFoldDB" id="A0A1G6BSF0"/>
<dbReference type="Pfam" id="PF25917">
    <property type="entry name" value="BSH_RND"/>
    <property type="match status" value="1"/>
</dbReference>
<evidence type="ECO:0000259" key="4">
    <source>
        <dbReference type="Pfam" id="PF25876"/>
    </source>
</evidence>
<keyword evidence="2" id="KW-0175">Coiled coil</keyword>
<dbReference type="Gene3D" id="2.40.30.170">
    <property type="match status" value="1"/>
</dbReference>
<keyword evidence="3" id="KW-1133">Transmembrane helix</keyword>
<dbReference type="GO" id="GO:1990281">
    <property type="term" value="C:efflux pump complex"/>
    <property type="evidence" value="ECO:0007669"/>
    <property type="project" value="TreeGrafter"/>
</dbReference>
<comment type="similarity">
    <text evidence="1">Belongs to the membrane fusion protein (MFP) (TC 8.A.1) family.</text>
</comment>
<dbReference type="Pfam" id="PF25954">
    <property type="entry name" value="Beta-barrel_RND_2"/>
    <property type="match status" value="1"/>
</dbReference>
<evidence type="ECO:0000256" key="2">
    <source>
        <dbReference type="SAM" id="Coils"/>
    </source>
</evidence>
<proteinExistence type="inferred from homology"/>
<name>A0A1G6BSF0_9GAMM</name>
<dbReference type="Pfam" id="PF25876">
    <property type="entry name" value="HH_MFP_RND"/>
    <property type="match status" value="1"/>
</dbReference>
<dbReference type="Gene3D" id="2.40.420.20">
    <property type="match status" value="1"/>
</dbReference>
<dbReference type="InterPro" id="IPR058792">
    <property type="entry name" value="Beta-barrel_RND_2"/>
</dbReference>
<keyword evidence="3" id="KW-0812">Transmembrane</keyword>